<evidence type="ECO:0000313" key="1">
    <source>
        <dbReference type="EMBL" id="MBA0592693.1"/>
    </source>
</evidence>
<gene>
    <name evidence="1" type="ORF">Gorai_009668</name>
</gene>
<comment type="caution">
    <text evidence="1">The sequence shown here is derived from an EMBL/GenBank/DDBJ whole genome shotgun (WGS) entry which is preliminary data.</text>
</comment>
<reference evidence="1 2" key="1">
    <citation type="journal article" date="2019" name="Genome Biol. Evol.">
        <title>Insights into the evolution of the New World diploid cottons (Gossypium, subgenus Houzingenia) based on genome sequencing.</title>
        <authorList>
            <person name="Grover C.E."/>
            <person name="Arick M.A. 2nd"/>
            <person name="Thrash A."/>
            <person name="Conover J.L."/>
            <person name="Sanders W.S."/>
            <person name="Peterson D.G."/>
            <person name="Frelichowski J.E."/>
            <person name="Scheffler J.A."/>
            <person name="Scheffler B.E."/>
            <person name="Wendel J.F."/>
        </authorList>
    </citation>
    <scope>NUCLEOTIDE SEQUENCE [LARGE SCALE GENOMIC DNA]</scope>
    <source>
        <strain evidence="1">8</strain>
        <tissue evidence="1">Leaf</tissue>
    </source>
</reference>
<proteinExistence type="predicted"/>
<sequence length="41" mass="4580">MVPLPQLLDTMTTLNGKFHGLKIKGRRYDSLVGFLHVPASK</sequence>
<dbReference type="Proteomes" id="UP000593578">
    <property type="component" value="Unassembled WGS sequence"/>
</dbReference>
<feature type="non-terminal residue" evidence="1">
    <location>
        <position position="41"/>
    </location>
</feature>
<accession>A0A7J8PUC8</accession>
<evidence type="ECO:0000313" key="2">
    <source>
        <dbReference type="Proteomes" id="UP000593578"/>
    </source>
</evidence>
<dbReference type="EMBL" id="JABEZZ010000008">
    <property type="protein sequence ID" value="MBA0592693.1"/>
    <property type="molecule type" value="Genomic_DNA"/>
</dbReference>
<name>A0A7J8PUC8_GOSRA</name>
<protein>
    <submittedName>
        <fullName evidence="1">Uncharacterized protein</fullName>
    </submittedName>
</protein>
<organism evidence="1 2">
    <name type="scientific">Gossypium raimondii</name>
    <name type="common">Peruvian cotton</name>
    <name type="synonym">Gossypium klotzschianum subsp. raimondii</name>
    <dbReference type="NCBI Taxonomy" id="29730"/>
    <lineage>
        <taxon>Eukaryota</taxon>
        <taxon>Viridiplantae</taxon>
        <taxon>Streptophyta</taxon>
        <taxon>Embryophyta</taxon>
        <taxon>Tracheophyta</taxon>
        <taxon>Spermatophyta</taxon>
        <taxon>Magnoliopsida</taxon>
        <taxon>eudicotyledons</taxon>
        <taxon>Gunneridae</taxon>
        <taxon>Pentapetalae</taxon>
        <taxon>rosids</taxon>
        <taxon>malvids</taxon>
        <taxon>Malvales</taxon>
        <taxon>Malvaceae</taxon>
        <taxon>Malvoideae</taxon>
        <taxon>Gossypium</taxon>
    </lineage>
</organism>
<dbReference type="AlphaFoldDB" id="A0A7J8PUC8"/>